<sequence length="436" mass="46140">MARRHHRRGDRPEVPAGSSDGSRGPDHRPVRPATGDRVGARQFSRAGPLGRGHPRTPRLPTERNTAVINPNALHDQVTSLPALIKEQTWRLEEDLRKSVPTPVQHAIRHVVLTGSGDSAIAGLAAEQTFRRFVGVPVYAGESLAVSRFLLDSYGNEYPHTPMLLATSNSGEVARVVEAAQRAAAAGGYVVGLTGNAQSRLARTSQSIVDVGAPAFPAAPGMRSYVMAVLALNLFAIRFAEVRGRITMDEAQALRGELAGLSDVVEQAIVTADAPLRSLVQDWRDLQGVEFLGSGPSRASAAFGVAKILEAVGKQSAHVDLEEFIHLNYFERAATGIGTVVLAPAGSPVRSRADELAPLLNNLGRPWAAIGSVTDAPVSIEIPQVREEFAPVVQAAVLGLLAAHLMDATGEEPGRGAVGPWADCADGATTRDSQIVL</sequence>
<comment type="caution">
    <text evidence="6">The sequence shown here is derived from an EMBL/GenBank/DDBJ whole genome shotgun (WGS) entry which is preliminary data.</text>
</comment>
<evidence type="ECO:0000313" key="6">
    <source>
        <dbReference type="EMBL" id="TDE94998.1"/>
    </source>
</evidence>
<comment type="catalytic activity">
    <reaction evidence="1">
        <text>D-fructose 6-phosphate + L-glutamine = D-glucosamine 6-phosphate + L-glutamate</text>
        <dbReference type="Rhea" id="RHEA:13237"/>
        <dbReference type="ChEBI" id="CHEBI:29985"/>
        <dbReference type="ChEBI" id="CHEBI:58359"/>
        <dbReference type="ChEBI" id="CHEBI:58725"/>
        <dbReference type="ChEBI" id="CHEBI:61527"/>
        <dbReference type="EC" id="2.6.1.16"/>
    </reaction>
</comment>
<dbReference type="SUPFAM" id="SSF53697">
    <property type="entry name" value="SIS domain"/>
    <property type="match status" value="1"/>
</dbReference>
<feature type="domain" description="SIS" evidence="5">
    <location>
        <begin position="99"/>
        <end position="244"/>
    </location>
</feature>
<dbReference type="Proteomes" id="UP000504882">
    <property type="component" value="Unassembled WGS sequence"/>
</dbReference>
<dbReference type="PANTHER" id="PTHR10937">
    <property type="entry name" value="GLUCOSAMINE--FRUCTOSE-6-PHOSPHATE AMINOTRANSFERASE, ISOMERIZING"/>
    <property type="match status" value="1"/>
</dbReference>
<dbReference type="PROSITE" id="PS51464">
    <property type="entry name" value="SIS"/>
    <property type="match status" value="1"/>
</dbReference>
<reference evidence="6 7" key="1">
    <citation type="submission" date="2019-03" db="EMBL/GenBank/DDBJ databases">
        <title>Genomic features of bacteria from cold environments.</title>
        <authorList>
            <person name="Shen L."/>
        </authorList>
    </citation>
    <scope>NUCLEOTIDE SEQUENCE [LARGE SCALE GENOMIC DNA]</scope>
    <source>
        <strain evidence="7">T3246-1</strain>
    </source>
</reference>
<organism evidence="6 7">
    <name type="scientific">Occultella glacieicola</name>
    <dbReference type="NCBI Taxonomy" id="2518684"/>
    <lineage>
        <taxon>Bacteria</taxon>
        <taxon>Bacillati</taxon>
        <taxon>Actinomycetota</taxon>
        <taxon>Actinomycetes</taxon>
        <taxon>Micrococcales</taxon>
        <taxon>Ruaniaceae</taxon>
        <taxon>Occultella</taxon>
    </lineage>
</organism>
<dbReference type="Gene3D" id="3.40.50.10490">
    <property type="entry name" value="Glucose-6-phosphate isomerase like protein, domain 1"/>
    <property type="match status" value="2"/>
</dbReference>
<evidence type="ECO:0000313" key="7">
    <source>
        <dbReference type="Proteomes" id="UP000504882"/>
    </source>
</evidence>
<keyword evidence="7" id="KW-1185">Reference proteome</keyword>
<evidence type="ECO:0000256" key="4">
    <source>
        <dbReference type="SAM" id="MobiDB-lite"/>
    </source>
</evidence>
<dbReference type="Pfam" id="PF01380">
    <property type="entry name" value="SIS"/>
    <property type="match status" value="1"/>
</dbReference>
<evidence type="ECO:0000256" key="2">
    <source>
        <dbReference type="ARBA" id="ARBA00012916"/>
    </source>
</evidence>
<gene>
    <name evidence="6" type="ORF">EXU48_09505</name>
</gene>
<evidence type="ECO:0000256" key="1">
    <source>
        <dbReference type="ARBA" id="ARBA00001031"/>
    </source>
</evidence>
<dbReference type="PANTHER" id="PTHR10937:SF0">
    <property type="entry name" value="GLUTAMINE--FRUCTOSE-6-PHOSPHATE TRANSAMINASE (ISOMERIZING)"/>
    <property type="match status" value="1"/>
</dbReference>
<dbReference type="EMBL" id="SMNA01000004">
    <property type="protein sequence ID" value="TDE94998.1"/>
    <property type="molecule type" value="Genomic_DNA"/>
</dbReference>
<accession>A0ABY2E4P7</accession>
<feature type="region of interest" description="Disordered" evidence="4">
    <location>
        <begin position="1"/>
        <end position="63"/>
    </location>
</feature>
<dbReference type="EC" id="2.6.1.16" evidence="2"/>
<protein>
    <recommendedName>
        <fullName evidence="3">Glutamine--fructose-6-phosphate aminotransferase [isomerizing]</fullName>
        <ecNumber evidence="2">2.6.1.16</ecNumber>
    </recommendedName>
</protein>
<proteinExistence type="predicted"/>
<evidence type="ECO:0000256" key="3">
    <source>
        <dbReference type="ARBA" id="ARBA00016090"/>
    </source>
</evidence>
<name>A0ABY2E4P7_9MICO</name>
<dbReference type="InterPro" id="IPR046348">
    <property type="entry name" value="SIS_dom_sf"/>
</dbReference>
<evidence type="ECO:0000259" key="5">
    <source>
        <dbReference type="PROSITE" id="PS51464"/>
    </source>
</evidence>
<dbReference type="InterPro" id="IPR001347">
    <property type="entry name" value="SIS_dom"/>
</dbReference>